<protein>
    <submittedName>
        <fullName evidence="1">Uncharacterized protein</fullName>
    </submittedName>
</protein>
<dbReference type="STRING" id="1167006.UWK_01183"/>
<dbReference type="eggNOG" id="ENOG502Z7QS">
    <property type="taxonomic scope" value="Bacteria"/>
</dbReference>
<accession>M1PMS9</accession>
<reference evidence="2" key="1">
    <citation type="journal article" date="2013" name="Stand. Genomic Sci.">
        <title>Complete genome sequence of Desulfocapsa sulfexigens, a marine deltaproteobacterium specialized in disproportionating inorganic sulfur compounds.</title>
        <authorList>
            <person name="Finster K.W."/>
            <person name="Kjeldsen K.U."/>
            <person name="Kube M."/>
            <person name="Reinhardt R."/>
            <person name="Mussmann M."/>
            <person name="Amann R."/>
            <person name="Schreiber L."/>
        </authorList>
    </citation>
    <scope>NUCLEOTIDE SEQUENCE [LARGE SCALE GENOMIC DNA]</scope>
    <source>
        <strain evidence="2">DSM 10523 / SB164P1</strain>
    </source>
</reference>
<gene>
    <name evidence="1" type="ordered locus">UWK_01183</name>
</gene>
<name>M1PMS9_DESSD</name>
<dbReference type="OrthoDB" id="5430640at2"/>
<sequence length="352" mass="41051">MFAPILQSSLITSCLTLTLILIFSTQTFPQEKEQSDIIDQNKAIEVFRGEKDDIPLLDQATQDTFDAGHETLSEKVISAATWLDSFFDDTRYSQEENKTRAKLKLMAGIQKYESLDFKPRVSIRLHLPHAQNRLNLLFTANDDEDFDVDRRGNALNSRDDDSEITGSLQYFLKQTEKLNISASAGLSTSYLYAGLRYRGLYDYGSWQGRFTSRFRYYTDDGFESRNQYDLERKVSEKFLFRTTLEANWEEERNGVPHAVIFSLYHVLNSDRAILYEAGNYLQTSPSYQLTDTVFGLRYRQRFYRDWLVTEVAPQISFPKEHDRNFVPGIIVKLEAEFGYTSYEQQFRNIFSF</sequence>
<evidence type="ECO:0000313" key="2">
    <source>
        <dbReference type="Proteomes" id="UP000011721"/>
    </source>
</evidence>
<dbReference type="KEGG" id="dsf:UWK_01183"/>
<dbReference type="AlphaFoldDB" id="M1PMS9"/>
<dbReference type="EMBL" id="CP003985">
    <property type="protein sequence ID" value="AGF77751.1"/>
    <property type="molecule type" value="Genomic_DNA"/>
</dbReference>
<proteinExistence type="predicted"/>
<dbReference type="RefSeq" id="WP_015403445.1">
    <property type="nucleotide sequence ID" value="NC_020304.1"/>
</dbReference>
<dbReference type="HOGENOM" id="CLU_056319_1_0_7"/>
<organism evidence="1 2">
    <name type="scientific">Desulfocapsa sulfexigens (strain DSM 10523 / SB164P1)</name>
    <dbReference type="NCBI Taxonomy" id="1167006"/>
    <lineage>
        <taxon>Bacteria</taxon>
        <taxon>Pseudomonadati</taxon>
        <taxon>Thermodesulfobacteriota</taxon>
        <taxon>Desulfobulbia</taxon>
        <taxon>Desulfobulbales</taxon>
        <taxon>Desulfocapsaceae</taxon>
        <taxon>Desulfocapsa</taxon>
    </lineage>
</organism>
<keyword evidence="2" id="KW-1185">Reference proteome</keyword>
<dbReference type="Proteomes" id="UP000011721">
    <property type="component" value="Chromosome"/>
</dbReference>
<evidence type="ECO:0000313" key="1">
    <source>
        <dbReference type="EMBL" id="AGF77751.1"/>
    </source>
</evidence>